<reference evidence="10" key="1">
    <citation type="submission" date="2025-08" db="UniProtKB">
        <authorList>
            <consortium name="RefSeq"/>
        </authorList>
    </citation>
    <scope>IDENTIFICATION</scope>
</reference>
<dbReference type="GO" id="GO:0016887">
    <property type="term" value="F:ATP hydrolysis activity"/>
    <property type="evidence" value="ECO:0007669"/>
    <property type="project" value="InterPro"/>
</dbReference>
<dbReference type="Gene3D" id="3.40.50.300">
    <property type="entry name" value="P-loop containing nucleotide triphosphate hydrolases"/>
    <property type="match status" value="2"/>
</dbReference>
<dbReference type="GO" id="GO:0005524">
    <property type="term" value="F:ATP binding"/>
    <property type="evidence" value="ECO:0007669"/>
    <property type="project" value="InterPro"/>
</dbReference>
<gene>
    <name evidence="10" type="primary">LOC106748715</name>
</gene>
<comment type="similarity">
    <text evidence="2">Belongs to the ABC transporter superfamily. ABCG family. Eye pigment precursor importer (TC 3.A.1.204) subfamily.</text>
</comment>
<dbReference type="KEGG" id="dqu:106748715"/>
<keyword evidence="9" id="KW-1185">Reference proteome</keyword>
<comment type="subcellular location">
    <subcellularLocation>
        <location evidence="1">Membrane</location>
        <topology evidence="1">Multi-pass membrane protein</topology>
    </subcellularLocation>
</comment>
<name>A0A6P3XYL2_DINQU</name>
<dbReference type="InterPro" id="IPR050352">
    <property type="entry name" value="ABCG_transporters"/>
</dbReference>
<protein>
    <submittedName>
        <fullName evidence="10">ABC transporter G family member 24-like</fullName>
    </submittedName>
</protein>
<evidence type="ECO:0000256" key="7">
    <source>
        <dbReference type="SAM" id="SignalP"/>
    </source>
</evidence>
<dbReference type="PANTHER" id="PTHR48041:SF105">
    <property type="entry name" value="FI02074P"/>
    <property type="match status" value="1"/>
</dbReference>
<dbReference type="AlphaFoldDB" id="A0A6P3XYL2"/>
<dbReference type="GO" id="GO:0005886">
    <property type="term" value="C:plasma membrane"/>
    <property type="evidence" value="ECO:0007669"/>
    <property type="project" value="TreeGrafter"/>
</dbReference>
<proteinExistence type="inferred from homology"/>
<dbReference type="SUPFAM" id="SSF52540">
    <property type="entry name" value="P-loop containing nucleoside triphosphate hydrolases"/>
    <property type="match status" value="1"/>
</dbReference>
<evidence type="ECO:0000256" key="4">
    <source>
        <dbReference type="ARBA" id="ARBA00022692"/>
    </source>
</evidence>
<dbReference type="InterPro" id="IPR027417">
    <property type="entry name" value="P-loop_NTPase"/>
</dbReference>
<evidence type="ECO:0000259" key="8">
    <source>
        <dbReference type="Pfam" id="PF00005"/>
    </source>
</evidence>
<feature type="chain" id="PRO_5028424980" evidence="7">
    <location>
        <begin position="21"/>
        <end position="332"/>
    </location>
</feature>
<dbReference type="InterPro" id="IPR003439">
    <property type="entry name" value="ABC_transporter-like_ATP-bd"/>
</dbReference>
<dbReference type="Pfam" id="PF00005">
    <property type="entry name" value="ABC_tran"/>
    <property type="match status" value="1"/>
</dbReference>
<evidence type="ECO:0000256" key="2">
    <source>
        <dbReference type="ARBA" id="ARBA00005814"/>
    </source>
</evidence>
<evidence type="ECO:0000256" key="3">
    <source>
        <dbReference type="ARBA" id="ARBA00022448"/>
    </source>
</evidence>
<dbReference type="PANTHER" id="PTHR48041">
    <property type="entry name" value="ABC TRANSPORTER G FAMILY MEMBER 28"/>
    <property type="match status" value="1"/>
</dbReference>
<dbReference type="RefSeq" id="XP_014483018.1">
    <property type="nucleotide sequence ID" value="XM_014627532.1"/>
</dbReference>
<evidence type="ECO:0000256" key="5">
    <source>
        <dbReference type="ARBA" id="ARBA00022989"/>
    </source>
</evidence>
<organism evidence="9 10">
    <name type="scientific">Dinoponera quadriceps</name>
    <name type="common">South American ant</name>
    <dbReference type="NCBI Taxonomy" id="609295"/>
    <lineage>
        <taxon>Eukaryota</taxon>
        <taxon>Metazoa</taxon>
        <taxon>Ecdysozoa</taxon>
        <taxon>Arthropoda</taxon>
        <taxon>Hexapoda</taxon>
        <taxon>Insecta</taxon>
        <taxon>Pterygota</taxon>
        <taxon>Neoptera</taxon>
        <taxon>Endopterygota</taxon>
        <taxon>Hymenoptera</taxon>
        <taxon>Apocrita</taxon>
        <taxon>Aculeata</taxon>
        <taxon>Formicoidea</taxon>
        <taxon>Formicidae</taxon>
        <taxon>Ponerinae</taxon>
        <taxon>Ponerini</taxon>
        <taxon>Dinoponera</taxon>
    </lineage>
</organism>
<evidence type="ECO:0000256" key="6">
    <source>
        <dbReference type="ARBA" id="ARBA00023136"/>
    </source>
</evidence>
<dbReference type="GeneID" id="106748715"/>
<sequence length="332" mass="36230">MRFGWLEFLVLWWDVGVVCGEEMWRGVRVFAMRSGGVTSTAESSATIGNLKKKDILIPPVPSPLVQSHRSAAPGRSVQRSLCPAFSQRQVCEEEGGWETGRDKKGNTSALQHKDNSTLCGSAVNFSMGRKSIFDVVPLGIFDVVPLKNYLCVHGNTVGLSGRVGVSWEVVESVSNAKAPAHQLAVLEDFTPLKPLACFLRLDTKLPAVCPTKDPSKLIIRGVSGQFKSGELTAILGPSSARKSTLLNILTGYKCTDPNLTEAMTFAADLKLGKRKSRFEQVVIIDEILNTLRLSASRSTTSEKLSGGEKKRLMIFLELVNNPPIIFLDEPTK</sequence>
<keyword evidence="5" id="KW-1133">Transmembrane helix</keyword>
<evidence type="ECO:0000256" key="1">
    <source>
        <dbReference type="ARBA" id="ARBA00004141"/>
    </source>
</evidence>
<accession>A0A6P3XYL2</accession>
<feature type="signal peptide" evidence="7">
    <location>
        <begin position="1"/>
        <end position="20"/>
    </location>
</feature>
<evidence type="ECO:0000313" key="9">
    <source>
        <dbReference type="Proteomes" id="UP000515204"/>
    </source>
</evidence>
<keyword evidence="4" id="KW-0812">Transmembrane</keyword>
<evidence type="ECO:0000313" key="10">
    <source>
        <dbReference type="RefSeq" id="XP_014483018.1"/>
    </source>
</evidence>
<dbReference type="GO" id="GO:0042626">
    <property type="term" value="F:ATPase-coupled transmembrane transporter activity"/>
    <property type="evidence" value="ECO:0007669"/>
    <property type="project" value="TreeGrafter"/>
</dbReference>
<keyword evidence="6" id="KW-0472">Membrane</keyword>
<dbReference type="OrthoDB" id="7587298at2759"/>
<keyword evidence="7" id="KW-0732">Signal</keyword>
<feature type="domain" description="ABC transporter" evidence="8">
    <location>
        <begin position="258"/>
        <end position="331"/>
    </location>
</feature>
<keyword evidence="3" id="KW-0813">Transport</keyword>
<dbReference type="Proteomes" id="UP000515204">
    <property type="component" value="Unplaced"/>
</dbReference>